<dbReference type="InterPro" id="IPR013608">
    <property type="entry name" value="VWA_N"/>
</dbReference>
<dbReference type="Proteomes" id="UP001352852">
    <property type="component" value="Unassembled WGS sequence"/>
</dbReference>
<evidence type="ECO:0000259" key="2">
    <source>
        <dbReference type="Pfam" id="PF08399"/>
    </source>
</evidence>
<evidence type="ECO:0000313" key="4">
    <source>
        <dbReference type="Proteomes" id="UP001352852"/>
    </source>
</evidence>
<accession>A0ABU7DBA2</accession>
<protein>
    <recommendedName>
        <fullName evidence="2">VWA N-terminal domain-containing protein</fullName>
    </recommendedName>
</protein>
<feature type="domain" description="VWA N-terminal" evidence="2">
    <location>
        <begin position="45"/>
        <end position="122"/>
    </location>
</feature>
<proteinExistence type="predicted"/>
<feature type="non-terminal residue" evidence="3">
    <location>
        <position position="1"/>
    </location>
</feature>
<sequence length="148" mass="17497">IYNEERRRFSLVKNQPRRIVEQVALDIEKLLAKKRKALDRLAKEAERLQREHLWQDGLKELDMAYYDSKADLEYYSVDGEAEVENPSQLKLEFVYDPNFKNNVNFSHTAVQIPTDIYKGGEWCSHYFILKVGSWKLASHLIFLFVTKV</sequence>
<feature type="coiled-coil region" evidence="1">
    <location>
        <begin position="20"/>
        <end position="51"/>
    </location>
</feature>
<dbReference type="EMBL" id="JAHUTJ010019900">
    <property type="protein sequence ID" value="MED6272186.1"/>
    <property type="molecule type" value="Genomic_DNA"/>
</dbReference>
<evidence type="ECO:0000256" key="1">
    <source>
        <dbReference type="SAM" id="Coils"/>
    </source>
</evidence>
<name>A0ABU7DBA2_9TELE</name>
<gene>
    <name evidence="3" type="ORF">CHARACLAT_027583</name>
</gene>
<comment type="caution">
    <text evidence="3">The sequence shown here is derived from an EMBL/GenBank/DDBJ whole genome shotgun (WGS) entry which is preliminary data.</text>
</comment>
<evidence type="ECO:0000313" key="3">
    <source>
        <dbReference type="EMBL" id="MED6272186.1"/>
    </source>
</evidence>
<keyword evidence="4" id="KW-1185">Reference proteome</keyword>
<reference evidence="3 4" key="1">
    <citation type="submission" date="2021-06" db="EMBL/GenBank/DDBJ databases">
        <authorList>
            <person name="Palmer J.M."/>
        </authorList>
    </citation>
    <scope>NUCLEOTIDE SEQUENCE [LARGE SCALE GENOMIC DNA]</scope>
    <source>
        <strain evidence="3 4">CL_MEX2019</strain>
        <tissue evidence="3">Muscle</tissue>
    </source>
</reference>
<dbReference type="Pfam" id="PF08399">
    <property type="entry name" value="VWA_N"/>
    <property type="match status" value="1"/>
</dbReference>
<keyword evidence="1" id="KW-0175">Coiled coil</keyword>
<organism evidence="3 4">
    <name type="scientific">Characodon lateralis</name>
    <dbReference type="NCBI Taxonomy" id="208331"/>
    <lineage>
        <taxon>Eukaryota</taxon>
        <taxon>Metazoa</taxon>
        <taxon>Chordata</taxon>
        <taxon>Craniata</taxon>
        <taxon>Vertebrata</taxon>
        <taxon>Euteleostomi</taxon>
        <taxon>Actinopterygii</taxon>
        <taxon>Neopterygii</taxon>
        <taxon>Teleostei</taxon>
        <taxon>Neoteleostei</taxon>
        <taxon>Acanthomorphata</taxon>
        <taxon>Ovalentaria</taxon>
        <taxon>Atherinomorphae</taxon>
        <taxon>Cyprinodontiformes</taxon>
        <taxon>Goodeidae</taxon>
        <taxon>Characodon</taxon>
    </lineage>
</organism>